<reference evidence="2 3" key="1">
    <citation type="submission" date="2019-04" db="EMBL/GenBank/DDBJ databases">
        <authorList>
            <person name="Van Vliet M D."/>
        </authorList>
    </citation>
    <scope>NUCLEOTIDE SEQUENCE [LARGE SCALE GENOMIC DNA]</scope>
    <source>
        <strain evidence="2 3">F1</strain>
    </source>
</reference>
<dbReference type="RefSeq" id="WP_136078643.1">
    <property type="nucleotide sequence ID" value="NZ_CAAHFG010000001.1"/>
</dbReference>
<evidence type="ECO:0000313" key="2">
    <source>
        <dbReference type="EMBL" id="VGO13025.1"/>
    </source>
</evidence>
<sequence length="107" mass="12169">MTKNRIDRRSVLGLLAGTGAAANAQIMDRFAESPAVDEKKPLSFFNVYRGNTHSHTIFTWTHGAHRSKPMPKLDEPTEFKPHWKVPDGTDYKDWNTINLNPDAYTNL</sequence>
<dbReference type="AlphaFoldDB" id="A0A6C2TZJ7"/>
<evidence type="ECO:0000313" key="3">
    <source>
        <dbReference type="Proteomes" id="UP000366872"/>
    </source>
</evidence>
<feature type="region of interest" description="Disordered" evidence="1">
    <location>
        <begin position="64"/>
        <end position="87"/>
    </location>
</feature>
<accession>A0A6C2TZJ7</accession>
<feature type="compositionally biased region" description="Basic and acidic residues" evidence="1">
    <location>
        <begin position="71"/>
        <end position="87"/>
    </location>
</feature>
<name>A0A6C2TZJ7_PONDE</name>
<keyword evidence="3" id="KW-1185">Reference proteome</keyword>
<gene>
    <name evidence="2" type="ORF">PDESU_01579</name>
</gene>
<protein>
    <submittedName>
        <fullName evidence="2">Uncharacterized protein</fullName>
    </submittedName>
</protein>
<dbReference type="InterPro" id="IPR006311">
    <property type="entry name" value="TAT_signal"/>
</dbReference>
<proteinExistence type="predicted"/>
<evidence type="ECO:0000256" key="1">
    <source>
        <dbReference type="SAM" id="MobiDB-lite"/>
    </source>
</evidence>
<dbReference type="Proteomes" id="UP000366872">
    <property type="component" value="Unassembled WGS sequence"/>
</dbReference>
<organism evidence="2 3">
    <name type="scientific">Pontiella desulfatans</name>
    <dbReference type="NCBI Taxonomy" id="2750659"/>
    <lineage>
        <taxon>Bacteria</taxon>
        <taxon>Pseudomonadati</taxon>
        <taxon>Kiritimatiellota</taxon>
        <taxon>Kiritimatiellia</taxon>
        <taxon>Kiritimatiellales</taxon>
        <taxon>Pontiellaceae</taxon>
        <taxon>Pontiella</taxon>
    </lineage>
</organism>
<dbReference type="EMBL" id="CAAHFG010000001">
    <property type="protein sequence ID" value="VGO13025.1"/>
    <property type="molecule type" value="Genomic_DNA"/>
</dbReference>
<dbReference type="PROSITE" id="PS51318">
    <property type="entry name" value="TAT"/>
    <property type="match status" value="1"/>
</dbReference>